<protein>
    <submittedName>
        <fullName evidence="8">Uncharacterized protein</fullName>
    </submittedName>
</protein>
<reference evidence="8 9" key="1">
    <citation type="submission" date="2024-11" db="EMBL/GenBank/DDBJ databases">
        <title>Chromosome-level genome assembly of the freshwater bivalve Anodonta woodiana.</title>
        <authorList>
            <person name="Chen X."/>
        </authorList>
    </citation>
    <scope>NUCLEOTIDE SEQUENCE [LARGE SCALE GENOMIC DNA]</scope>
    <source>
        <strain evidence="8">MN2024</strain>
        <tissue evidence="8">Gills</tissue>
    </source>
</reference>
<keyword evidence="1" id="KW-0479">Metal-binding</keyword>
<dbReference type="Pfam" id="PF00097">
    <property type="entry name" value="zf-C3HC4"/>
    <property type="match status" value="1"/>
</dbReference>
<feature type="coiled-coil region" evidence="5">
    <location>
        <begin position="250"/>
        <end position="299"/>
    </location>
</feature>
<dbReference type="InterPro" id="IPR013083">
    <property type="entry name" value="Znf_RING/FYVE/PHD"/>
</dbReference>
<dbReference type="Proteomes" id="UP001634394">
    <property type="component" value="Unassembled WGS sequence"/>
</dbReference>
<evidence type="ECO:0000256" key="4">
    <source>
        <dbReference type="PROSITE-ProRule" id="PRU00024"/>
    </source>
</evidence>
<dbReference type="Gene3D" id="3.30.160.60">
    <property type="entry name" value="Classic Zinc Finger"/>
    <property type="match status" value="1"/>
</dbReference>
<dbReference type="InterPro" id="IPR001841">
    <property type="entry name" value="Znf_RING"/>
</dbReference>
<dbReference type="Pfam" id="PF00643">
    <property type="entry name" value="zf-B_box"/>
    <property type="match status" value="1"/>
</dbReference>
<dbReference type="PANTHER" id="PTHR25462">
    <property type="entry name" value="BONUS, ISOFORM C-RELATED"/>
    <property type="match status" value="1"/>
</dbReference>
<dbReference type="SMART" id="SM00184">
    <property type="entry name" value="RING"/>
    <property type="match status" value="1"/>
</dbReference>
<comment type="caution">
    <text evidence="8">The sequence shown here is derived from an EMBL/GenBank/DDBJ whole genome shotgun (WGS) entry which is preliminary data.</text>
</comment>
<dbReference type="InterPro" id="IPR017907">
    <property type="entry name" value="Znf_RING_CS"/>
</dbReference>
<dbReference type="SUPFAM" id="SSF101898">
    <property type="entry name" value="NHL repeat"/>
    <property type="match status" value="1"/>
</dbReference>
<dbReference type="Gene3D" id="2.120.10.30">
    <property type="entry name" value="TolB, C-terminal domain"/>
    <property type="match status" value="1"/>
</dbReference>
<dbReference type="SUPFAM" id="SSF57850">
    <property type="entry name" value="RING/U-box"/>
    <property type="match status" value="1"/>
</dbReference>
<dbReference type="PROSITE" id="PS50089">
    <property type="entry name" value="ZF_RING_2"/>
    <property type="match status" value="1"/>
</dbReference>
<proteinExistence type="predicted"/>
<evidence type="ECO:0000256" key="1">
    <source>
        <dbReference type="ARBA" id="ARBA00022723"/>
    </source>
</evidence>
<gene>
    <name evidence="8" type="ORF">ACJMK2_031484</name>
</gene>
<feature type="domain" description="RING-type" evidence="6">
    <location>
        <begin position="33"/>
        <end position="76"/>
    </location>
</feature>
<accession>A0ABD3X2U8</accession>
<evidence type="ECO:0000256" key="5">
    <source>
        <dbReference type="SAM" id="Coils"/>
    </source>
</evidence>
<dbReference type="Gene3D" id="4.10.830.40">
    <property type="match status" value="1"/>
</dbReference>
<dbReference type="Gene3D" id="3.30.40.10">
    <property type="entry name" value="Zinc/RING finger domain, C3HC4 (zinc finger)"/>
    <property type="match status" value="1"/>
</dbReference>
<evidence type="ECO:0000256" key="2">
    <source>
        <dbReference type="ARBA" id="ARBA00022771"/>
    </source>
</evidence>
<keyword evidence="3" id="KW-0862">Zinc</keyword>
<dbReference type="PROSITE" id="PS00518">
    <property type="entry name" value="ZF_RING_1"/>
    <property type="match status" value="1"/>
</dbReference>
<dbReference type="PROSITE" id="PS50119">
    <property type="entry name" value="ZF_BBOX"/>
    <property type="match status" value="1"/>
</dbReference>
<dbReference type="SUPFAM" id="SSF57845">
    <property type="entry name" value="B-box zinc-binding domain"/>
    <property type="match status" value="1"/>
</dbReference>
<feature type="domain" description="B box-type" evidence="7">
    <location>
        <begin position="162"/>
        <end position="203"/>
    </location>
</feature>
<dbReference type="InterPro" id="IPR011042">
    <property type="entry name" value="6-blade_b-propeller_TolB-like"/>
</dbReference>
<evidence type="ECO:0000313" key="9">
    <source>
        <dbReference type="Proteomes" id="UP001634394"/>
    </source>
</evidence>
<dbReference type="GO" id="GO:0008270">
    <property type="term" value="F:zinc ion binding"/>
    <property type="evidence" value="ECO:0007669"/>
    <property type="project" value="UniProtKB-KW"/>
</dbReference>
<evidence type="ECO:0000313" key="8">
    <source>
        <dbReference type="EMBL" id="KAL3879175.1"/>
    </source>
</evidence>
<name>A0ABD3X2U8_SINWO</name>
<dbReference type="InterPro" id="IPR047153">
    <property type="entry name" value="TRIM45/56/19-like"/>
</dbReference>
<dbReference type="SMART" id="SM00336">
    <property type="entry name" value="BBOX"/>
    <property type="match status" value="2"/>
</dbReference>
<keyword evidence="5" id="KW-0175">Coiled coil</keyword>
<dbReference type="EMBL" id="JBJQND010000004">
    <property type="protein sequence ID" value="KAL3879175.1"/>
    <property type="molecule type" value="Genomic_DNA"/>
</dbReference>
<evidence type="ECO:0000256" key="3">
    <source>
        <dbReference type="ARBA" id="ARBA00022833"/>
    </source>
</evidence>
<evidence type="ECO:0000259" key="6">
    <source>
        <dbReference type="PROSITE" id="PS50089"/>
    </source>
</evidence>
<dbReference type="CDD" id="cd19757">
    <property type="entry name" value="Bbox1"/>
    <property type="match status" value="1"/>
</dbReference>
<evidence type="ECO:0000259" key="7">
    <source>
        <dbReference type="PROSITE" id="PS50119"/>
    </source>
</evidence>
<dbReference type="InterPro" id="IPR018957">
    <property type="entry name" value="Znf_C3HC4_RING-type"/>
</dbReference>
<dbReference type="PANTHER" id="PTHR25462:SF296">
    <property type="entry name" value="MEIOTIC P26, ISOFORM F"/>
    <property type="match status" value="1"/>
</dbReference>
<keyword evidence="2 4" id="KW-0863">Zinc-finger</keyword>
<dbReference type="InterPro" id="IPR000315">
    <property type="entry name" value="Znf_B-box"/>
</dbReference>
<organism evidence="8 9">
    <name type="scientific">Sinanodonta woodiana</name>
    <name type="common">Chinese pond mussel</name>
    <name type="synonym">Anodonta woodiana</name>
    <dbReference type="NCBI Taxonomy" id="1069815"/>
    <lineage>
        <taxon>Eukaryota</taxon>
        <taxon>Metazoa</taxon>
        <taxon>Spiralia</taxon>
        <taxon>Lophotrochozoa</taxon>
        <taxon>Mollusca</taxon>
        <taxon>Bivalvia</taxon>
        <taxon>Autobranchia</taxon>
        <taxon>Heteroconchia</taxon>
        <taxon>Palaeoheterodonta</taxon>
        <taxon>Unionida</taxon>
        <taxon>Unionoidea</taxon>
        <taxon>Unionidae</taxon>
        <taxon>Unioninae</taxon>
        <taxon>Sinanodonta</taxon>
    </lineage>
</organism>
<keyword evidence="9" id="KW-1185">Reference proteome</keyword>
<dbReference type="AlphaFoldDB" id="A0ABD3X2U8"/>
<sequence length="662" mass="74553">MSKPVRIVDPAPKTTKTIQDLIEETKKAQTLHCMLCDGYFKDPKLLSCLHTFCKECLRRYVEKGKYNSNFPCPLCSRKIEIPKKGGVKGLPPNLYVLASEMTNKPPPCDVCNAGNSAVERCLDCESNMCDSCRIFHYKMKATRTHRTADIGTEKSTANKKIQEKIYCDNHPAEELRFFCVPCGKIVCRDCKTLYHTVHQTKEIGDVAVEKKREIVKSLRNIRSYLPKIEEHLKGLTVMLKAVTKNTQDTIKRIKAQAKVLHDEVDRICNEMVSEIKQKNKEMEQEIQKHQKERETVLASMTSIVLSAESFINVASDHDVIQNANNMRNRVENLPSEIPNASVDFTEFKFNPGPVPSVELFTCFGTWTSELSSTLAIAVPAQVRPALALVIREVNSFTVTGNKAIISIAPMKDGNAWICNSLSEKIFKYAKTGECLSTVNVGYEVGDIHLASDGTVLISLPVQKKIRRLLTNGQVTDFATMPLFPSGLTQTDSGDVLVCAMDRLQETIKSPDSKGTVLRVTQYGRCERFEKDKQNYMFSRPVRVAINENKDICVSDWEKGHDHVVILTPDGKVKTRYYGPKELSKLRENFVPNSLACDKYCQILIADSPNKTVHLLDKDGRFIKMLLNERDGIGEPWSLAVDGDGFLWVGDNNGTIRVYKYMS</sequence>